<protein>
    <recommendedName>
        <fullName evidence="12">Bifunctional protein HldE</fullName>
    </recommendedName>
    <domain>
        <recommendedName>
            <fullName evidence="12">D-beta-D-heptose 7-phosphate kinase</fullName>
            <ecNumber evidence="12">2.7.1.167</ecNumber>
        </recommendedName>
        <alternativeName>
            <fullName evidence="12">D-beta-D-heptose 7-phosphotransferase</fullName>
        </alternativeName>
        <alternativeName>
            <fullName evidence="12">D-glycero-beta-D-manno-heptose-7-phosphate kinase</fullName>
        </alternativeName>
    </domain>
    <domain>
        <recommendedName>
            <fullName evidence="12">D-beta-D-heptose 1-phosphate adenylyltransferase</fullName>
            <ecNumber evidence="12">2.7.7.70</ecNumber>
        </recommendedName>
        <alternativeName>
            <fullName evidence="12">D-glycero-beta-D-manno-heptose 1-phosphate adenylyltransferase</fullName>
        </alternativeName>
    </domain>
</protein>
<comment type="caution">
    <text evidence="15">The sequence shown here is derived from an EMBL/GenBank/DDBJ whole genome shotgun (WGS) entry which is preliminary data.</text>
</comment>
<comment type="similarity">
    <text evidence="12">In the N-terminal section; belongs to the carbohydrate kinase PfkB family.</text>
</comment>
<gene>
    <name evidence="12" type="primary">hldE</name>
    <name evidence="15" type="ORF">EDC64_11153</name>
</gene>
<dbReference type="Pfam" id="PF00294">
    <property type="entry name" value="PfkB"/>
    <property type="match status" value="1"/>
</dbReference>
<dbReference type="GO" id="GO:0097171">
    <property type="term" value="P:ADP-L-glycero-beta-D-manno-heptose biosynthetic process"/>
    <property type="evidence" value="ECO:0007669"/>
    <property type="project" value="UniProtKB-UniPathway"/>
</dbReference>
<comment type="function">
    <text evidence="2 12">Catalyzes the ADP transfer from ATP to D-glycero-beta-D-manno-heptose 1-phosphate, yielding ADP-D-glycero-beta-D-manno-heptose.</text>
</comment>
<dbReference type="Proteomes" id="UP000294664">
    <property type="component" value="Unassembled WGS sequence"/>
</dbReference>
<keyword evidence="5 12" id="KW-0548">Nucleotidyltransferase</keyword>
<feature type="region of interest" description="Ribokinase" evidence="12">
    <location>
        <begin position="1"/>
        <end position="328"/>
    </location>
</feature>
<keyword evidence="9 12" id="KW-0511">Multifunctional enzyme</keyword>
<comment type="catalytic activity">
    <reaction evidence="12">
        <text>D-glycero-beta-D-manno-heptose 7-phosphate + ATP = D-glycero-beta-D-manno-heptose 1,7-bisphosphate + ADP + H(+)</text>
        <dbReference type="Rhea" id="RHEA:27473"/>
        <dbReference type="ChEBI" id="CHEBI:15378"/>
        <dbReference type="ChEBI" id="CHEBI:30616"/>
        <dbReference type="ChEBI" id="CHEBI:60204"/>
        <dbReference type="ChEBI" id="CHEBI:60208"/>
        <dbReference type="ChEBI" id="CHEBI:456216"/>
        <dbReference type="EC" id="2.7.1.167"/>
    </reaction>
</comment>
<evidence type="ECO:0000256" key="1">
    <source>
        <dbReference type="ARBA" id="ARBA00002319"/>
    </source>
</evidence>
<evidence type="ECO:0000259" key="13">
    <source>
        <dbReference type="Pfam" id="PF00294"/>
    </source>
</evidence>
<dbReference type="UniPathway" id="UPA00958"/>
<keyword evidence="16" id="KW-1185">Reference proteome</keyword>
<dbReference type="UniPathway" id="UPA00356">
    <property type="reaction ID" value="UER00437"/>
</dbReference>
<dbReference type="CDD" id="cd01172">
    <property type="entry name" value="RfaE_like"/>
    <property type="match status" value="1"/>
</dbReference>
<evidence type="ECO:0000256" key="5">
    <source>
        <dbReference type="ARBA" id="ARBA00022695"/>
    </source>
</evidence>
<dbReference type="EC" id="2.7.7.70" evidence="12"/>
<dbReference type="PROSITE" id="PS00584">
    <property type="entry name" value="PFKB_KINASES_2"/>
    <property type="match status" value="1"/>
</dbReference>
<dbReference type="NCBIfam" id="TIGR00125">
    <property type="entry name" value="cyt_tran_rel"/>
    <property type="match status" value="1"/>
</dbReference>
<dbReference type="AlphaFoldDB" id="A0A4R3LRF6"/>
<feature type="binding site" evidence="12">
    <location>
        <begin position="203"/>
        <end position="206"/>
    </location>
    <ligand>
        <name>ATP</name>
        <dbReference type="ChEBI" id="CHEBI:30616"/>
    </ligand>
</feature>
<proteinExistence type="inferred from homology"/>
<accession>A0A4R3LRF6</accession>
<evidence type="ECO:0000256" key="4">
    <source>
        <dbReference type="ARBA" id="ARBA00022679"/>
    </source>
</evidence>
<dbReference type="GO" id="GO:0033786">
    <property type="term" value="F:heptose-1-phosphate adenylyltransferase activity"/>
    <property type="evidence" value="ECO:0007669"/>
    <property type="project" value="UniProtKB-UniRule"/>
</dbReference>
<comment type="pathway">
    <text evidence="12">Nucleotide-sugar biosynthesis; ADP-L-glycero-beta-D-manno-heptose biosynthesis; ADP-L-glycero-beta-D-manno-heptose from D-glycero-beta-D-manno-heptose 7-phosphate: step 3/4.</text>
</comment>
<dbReference type="GO" id="GO:0033785">
    <property type="term" value="F:heptose 7-phosphate kinase activity"/>
    <property type="evidence" value="ECO:0007669"/>
    <property type="project" value="UniProtKB-UniRule"/>
</dbReference>
<dbReference type="InterPro" id="IPR004821">
    <property type="entry name" value="Cyt_trans-like"/>
</dbReference>
<dbReference type="GO" id="GO:0005524">
    <property type="term" value="F:ATP binding"/>
    <property type="evidence" value="ECO:0007669"/>
    <property type="project" value="UniProtKB-UniRule"/>
</dbReference>
<dbReference type="InterPro" id="IPR014729">
    <property type="entry name" value="Rossmann-like_a/b/a_fold"/>
</dbReference>
<evidence type="ECO:0000256" key="6">
    <source>
        <dbReference type="ARBA" id="ARBA00022741"/>
    </source>
</evidence>
<dbReference type="Gene3D" id="3.40.1190.20">
    <property type="match status" value="1"/>
</dbReference>
<dbReference type="GO" id="GO:0009244">
    <property type="term" value="P:lipopolysaccharide core region biosynthetic process"/>
    <property type="evidence" value="ECO:0007669"/>
    <property type="project" value="UniProtKB-UniPathway"/>
</dbReference>
<evidence type="ECO:0000256" key="10">
    <source>
        <dbReference type="ARBA" id="ARBA00023277"/>
    </source>
</evidence>
<organism evidence="15 16">
    <name type="scientific">Aquabacter spiritensis</name>
    <dbReference type="NCBI Taxonomy" id="933073"/>
    <lineage>
        <taxon>Bacteria</taxon>
        <taxon>Pseudomonadati</taxon>
        <taxon>Pseudomonadota</taxon>
        <taxon>Alphaproteobacteria</taxon>
        <taxon>Hyphomicrobiales</taxon>
        <taxon>Xanthobacteraceae</taxon>
        <taxon>Aquabacter</taxon>
    </lineage>
</organism>
<dbReference type="InterPro" id="IPR023030">
    <property type="entry name" value="Bifunc_HldE"/>
</dbReference>
<dbReference type="PANTHER" id="PTHR46969">
    <property type="entry name" value="BIFUNCTIONAL PROTEIN HLDE"/>
    <property type="match status" value="1"/>
</dbReference>
<comment type="similarity">
    <text evidence="12">In the C-terminal section; belongs to the cytidylyltransferase family.</text>
</comment>
<dbReference type="InterPro" id="IPR002173">
    <property type="entry name" value="Carboh/pur_kinase_PfkB_CS"/>
</dbReference>
<evidence type="ECO:0000256" key="3">
    <source>
        <dbReference type="ARBA" id="ARBA00004713"/>
    </source>
</evidence>
<evidence type="ECO:0000313" key="15">
    <source>
        <dbReference type="EMBL" id="TCT02881.1"/>
    </source>
</evidence>
<comment type="catalytic activity">
    <reaction evidence="11 12">
        <text>D-glycero-beta-D-manno-heptose 1-phosphate + ATP + H(+) = ADP-D-glycero-beta-D-manno-heptose + diphosphate</text>
        <dbReference type="Rhea" id="RHEA:27465"/>
        <dbReference type="ChEBI" id="CHEBI:15378"/>
        <dbReference type="ChEBI" id="CHEBI:30616"/>
        <dbReference type="ChEBI" id="CHEBI:33019"/>
        <dbReference type="ChEBI" id="CHEBI:59967"/>
        <dbReference type="ChEBI" id="CHEBI:61593"/>
        <dbReference type="EC" id="2.7.7.70"/>
    </reaction>
</comment>
<comment type="subunit">
    <text evidence="12">Homodimer.</text>
</comment>
<dbReference type="GO" id="GO:0016773">
    <property type="term" value="F:phosphotransferase activity, alcohol group as acceptor"/>
    <property type="evidence" value="ECO:0007669"/>
    <property type="project" value="InterPro"/>
</dbReference>
<dbReference type="InterPro" id="IPR011913">
    <property type="entry name" value="RfaE_dom_I"/>
</dbReference>
<dbReference type="InterPro" id="IPR029056">
    <property type="entry name" value="Ribokinase-like"/>
</dbReference>
<feature type="domain" description="Cytidyltransferase-like" evidence="14">
    <location>
        <begin position="357"/>
        <end position="451"/>
    </location>
</feature>
<evidence type="ECO:0000256" key="9">
    <source>
        <dbReference type="ARBA" id="ARBA00023268"/>
    </source>
</evidence>
<dbReference type="NCBIfam" id="TIGR02199">
    <property type="entry name" value="rfaE_dom_II"/>
    <property type="match status" value="1"/>
</dbReference>
<keyword evidence="7 12" id="KW-0418">Kinase</keyword>
<evidence type="ECO:0000256" key="2">
    <source>
        <dbReference type="ARBA" id="ARBA00003753"/>
    </source>
</evidence>
<comment type="pathway">
    <text evidence="3">Bacterial outer membrane biogenesis; LPS core biosynthesis.</text>
</comment>
<feature type="domain" description="Carbohydrate kinase PfkB" evidence="13">
    <location>
        <begin position="12"/>
        <end position="313"/>
    </location>
</feature>
<dbReference type="HAMAP" id="MF_01603">
    <property type="entry name" value="HldE"/>
    <property type="match status" value="1"/>
</dbReference>
<dbReference type="Gene3D" id="3.40.50.620">
    <property type="entry name" value="HUPs"/>
    <property type="match status" value="1"/>
</dbReference>
<evidence type="ECO:0000256" key="8">
    <source>
        <dbReference type="ARBA" id="ARBA00022840"/>
    </source>
</evidence>
<dbReference type="SUPFAM" id="SSF52374">
    <property type="entry name" value="Nucleotidylyl transferase"/>
    <property type="match status" value="1"/>
</dbReference>
<comment type="pathway">
    <text evidence="12">Nucleotide-sugar biosynthesis; ADP-L-glycero-beta-D-manno-heptose biosynthesis; ADP-L-glycero-beta-D-manno-heptose from D-glycero-beta-D-manno-heptose 7-phosphate: step 1/4.</text>
</comment>
<comment type="function">
    <text evidence="1 12">Catalyzes the phosphorylation of D-glycero-D-manno-heptose 7-phosphate at the C-1 position to selectively form D-glycero-beta-D-manno-heptose-1,7-bisphosphate.</text>
</comment>
<dbReference type="InterPro" id="IPR011914">
    <property type="entry name" value="RfaE_dom_II"/>
</dbReference>
<sequence length="485" mass="51434">MVRVSEMHFSDARVLVIGDAMLDVYCEGSVARVSPEAPVPVVLMANERMVPGGAANVAANIASLGAAADLIAVLGRDSGARDLADLMRAQFPRVGLDHLVQSDTRSTTTKTRVIGNKYQVVRLDREQSGFLDAATENAVLAKIEARLPFCSVVILSDYLKGVCSDRVIRGAIALARAAGKRILVDPKRSDFSIYEGADYLKPNAKELGAATGMPCGTDGEIAAAARRITALTGASVIVTRSERGMSFVPPEGDPIHIPTVARSVFDVSGAGDTVMAALALGLQGREPMAHVLAVANAAAAVVVGKAGTATVTPEEIDEEMRARRTRRSAARSKVVAREEARRAVAQWRAEGRIIGFANGCFDLLHPGHIDLLEQAAEQCDRLVVALNTDASVRRLKGESRPVQDEHARATVMAALGMVDLVVLFDEDTPKALIEALLPDVLVKGADYTVETVVGADIVQANGGRVYLATLVPDMSTSALVRRMRG</sequence>
<dbReference type="PROSITE" id="PS00583">
    <property type="entry name" value="PFKB_KINASES_1"/>
    <property type="match status" value="1"/>
</dbReference>
<keyword evidence="6 12" id="KW-0547">Nucleotide-binding</keyword>
<feature type="region of interest" description="Cytidylyltransferase" evidence="12">
    <location>
        <begin position="356"/>
        <end position="485"/>
    </location>
</feature>
<evidence type="ECO:0000256" key="7">
    <source>
        <dbReference type="ARBA" id="ARBA00022777"/>
    </source>
</evidence>
<evidence type="ECO:0000313" key="16">
    <source>
        <dbReference type="Proteomes" id="UP000294664"/>
    </source>
</evidence>
<dbReference type="EMBL" id="SMAI01000011">
    <property type="protein sequence ID" value="TCT02881.1"/>
    <property type="molecule type" value="Genomic_DNA"/>
</dbReference>
<evidence type="ECO:0000256" key="12">
    <source>
        <dbReference type="HAMAP-Rule" id="MF_01603"/>
    </source>
</evidence>
<keyword evidence="10 12" id="KW-0119">Carbohydrate metabolism</keyword>
<dbReference type="SUPFAM" id="SSF53613">
    <property type="entry name" value="Ribokinase-like"/>
    <property type="match status" value="1"/>
</dbReference>
<evidence type="ECO:0000256" key="11">
    <source>
        <dbReference type="ARBA" id="ARBA00047428"/>
    </source>
</evidence>
<dbReference type="EC" id="2.7.1.167" evidence="12"/>
<reference evidence="15 16" key="1">
    <citation type="submission" date="2019-03" db="EMBL/GenBank/DDBJ databases">
        <title>Genomic Encyclopedia of Type Strains, Phase IV (KMG-IV): sequencing the most valuable type-strain genomes for metagenomic binning, comparative biology and taxonomic classification.</title>
        <authorList>
            <person name="Goeker M."/>
        </authorList>
    </citation>
    <scope>NUCLEOTIDE SEQUENCE [LARGE SCALE GENOMIC DNA]</scope>
    <source>
        <strain evidence="15 16">DSM 9035</strain>
    </source>
</reference>
<evidence type="ECO:0000259" key="14">
    <source>
        <dbReference type="Pfam" id="PF01467"/>
    </source>
</evidence>
<keyword evidence="4 12" id="KW-0808">Transferase</keyword>
<dbReference type="GO" id="GO:0005829">
    <property type="term" value="C:cytosol"/>
    <property type="evidence" value="ECO:0007669"/>
    <property type="project" value="TreeGrafter"/>
</dbReference>
<dbReference type="InterPro" id="IPR011611">
    <property type="entry name" value="PfkB_dom"/>
</dbReference>
<keyword evidence="8 12" id="KW-0067">ATP-binding</keyword>
<name>A0A4R3LRF6_9HYPH</name>
<dbReference type="Pfam" id="PF01467">
    <property type="entry name" value="CTP_transf_like"/>
    <property type="match status" value="1"/>
</dbReference>
<dbReference type="PANTHER" id="PTHR46969:SF1">
    <property type="entry name" value="BIFUNCTIONAL PROTEIN HLDE"/>
    <property type="match status" value="1"/>
</dbReference>
<feature type="active site" evidence="12">
    <location>
        <position position="272"/>
    </location>
</feature>